<feature type="compositionally biased region" description="Polar residues" evidence="1">
    <location>
        <begin position="248"/>
        <end position="258"/>
    </location>
</feature>
<feature type="compositionally biased region" description="Pro residues" evidence="1">
    <location>
        <begin position="260"/>
        <end position="270"/>
    </location>
</feature>
<feature type="compositionally biased region" description="Low complexity" evidence="1">
    <location>
        <begin position="165"/>
        <end position="174"/>
    </location>
</feature>
<feature type="compositionally biased region" description="Basic and acidic residues" evidence="1">
    <location>
        <begin position="751"/>
        <end position="760"/>
    </location>
</feature>
<reference evidence="3" key="1">
    <citation type="journal article" date="2018" name="Nat. Microbiol.">
        <title>Leveraging single-cell genomics to expand the fungal tree of life.</title>
        <authorList>
            <person name="Ahrendt S.R."/>
            <person name="Quandt C.A."/>
            <person name="Ciobanu D."/>
            <person name="Clum A."/>
            <person name="Salamov A."/>
            <person name="Andreopoulos B."/>
            <person name="Cheng J.F."/>
            <person name="Woyke T."/>
            <person name="Pelin A."/>
            <person name="Henrissat B."/>
            <person name="Reynolds N.K."/>
            <person name="Benny G.L."/>
            <person name="Smith M.E."/>
            <person name="James T.Y."/>
            <person name="Grigoriev I.V."/>
        </authorList>
    </citation>
    <scope>NUCLEOTIDE SEQUENCE [LARGE SCALE GENOMIC DNA]</scope>
    <source>
        <strain evidence="3">Benny S71-1</strain>
    </source>
</reference>
<feature type="region of interest" description="Disordered" evidence="1">
    <location>
        <begin position="638"/>
        <end position="714"/>
    </location>
</feature>
<keyword evidence="3" id="KW-1185">Reference proteome</keyword>
<sequence>MSMTRRTRSGRFERLMSIDQGSSRPSGRGGAHHGKPTPEDSGDTTAVTIDHHHHKTPSQSLSSRRHHARANDAKGEAIMLDDLTPQATRTTTSSRGDGSAGMSRDPSSNASNPARSDRMPANQGSTSRRTHHQHHDSNTGSVRSRNRYGSHGHARKSIDQGRMAHPPYSSQSHPSPMPPPPHSPAGRATPYPDSLDHRRREPSLDDEHDDAARDHHRRPLPYASVASTSPRRHTRSPSLPDHFIGNAEPSTYNTSMSGMTPPPPPPPPPASHHRRQRSDDWRASRQWYDADPYAYPGPDYRYAPPPLRPSDDRPYPYGDRDDDDYRRRQHYYEQAYAYRHHHHHHPQRPASGEDEHDAYYRPRYYRSSPSSPTMEARPHRYAHPGPYDGRRAAAEAEAEAEERAAYEEYHKYWEARRRYDDYIKRLERYHEELAMYEEAQRRHSRSLAATTLPEPPAPLSPPIAPTTRPPHDRAYYRHDDYRAPPAASPIYPPTRRLRSDWRREHEDGEEGDDAAGASRSPAAQRTSYEEPRTPPGIVRRLTDRWERATSPEREATGQGWRRVRGTPMHEADASQVAAEEEVEEEEEEEHATYCHRYQQQQPSIAYTPATATMPMEHSAAGSPIAAVHAHEYSVQARLAATGSPQHRASLTDDTSSSYYAQSLEPSPSQTHLPSMAVAHDAMEAAEDRRREGAHRRHSPELSSIDGSDPDKTPTFTMQFNEQSNHNDISVLSLQPPVLLRERQPSGTLDVPRFDRRRDTPSRQSTTSQPSISGQHGGGSIYYAESLVNHLEDEEEDVVEDAMHASMATGQAAHPMEGGNSLSNSVTDSITGVQYALSTDMEMDNYSIDTHLAESVS</sequence>
<feature type="compositionally biased region" description="Polar residues" evidence="1">
    <location>
        <begin position="642"/>
        <end position="672"/>
    </location>
</feature>
<feature type="region of interest" description="Disordered" evidence="1">
    <location>
        <begin position="735"/>
        <end position="779"/>
    </location>
</feature>
<evidence type="ECO:0000313" key="3">
    <source>
        <dbReference type="Proteomes" id="UP000278143"/>
    </source>
</evidence>
<name>A0A4P9YYC3_9FUNG</name>
<feature type="compositionally biased region" description="Basic and acidic residues" evidence="1">
    <location>
        <begin position="469"/>
        <end position="482"/>
    </location>
</feature>
<dbReference type="Proteomes" id="UP000278143">
    <property type="component" value="Unassembled WGS sequence"/>
</dbReference>
<evidence type="ECO:0000256" key="1">
    <source>
        <dbReference type="SAM" id="MobiDB-lite"/>
    </source>
</evidence>
<feature type="region of interest" description="Disordered" evidence="1">
    <location>
        <begin position="1"/>
        <end position="328"/>
    </location>
</feature>
<feature type="compositionally biased region" description="Basic and acidic residues" evidence="1">
    <location>
        <begin position="497"/>
        <end position="506"/>
    </location>
</feature>
<feature type="compositionally biased region" description="Basic and acidic residues" evidence="1">
    <location>
        <begin position="194"/>
        <end position="213"/>
    </location>
</feature>
<dbReference type="OrthoDB" id="10676754at2759"/>
<proteinExistence type="predicted"/>
<feature type="region of interest" description="Disordered" evidence="1">
    <location>
        <begin position="442"/>
        <end position="591"/>
    </location>
</feature>
<evidence type="ECO:0000313" key="2">
    <source>
        <dbReference type="EMBL" id="RKP25153.1"/>
    </source>
</evidence>
<feature type="compositionally biased region" description="Basic and acidic residues" evidence="1">
    <location>
        <begin position="540"/>
        <end position="555"/>
    </location>
</feature>
<dbReference type="EMBL" id="KZ989861">
    <property type="protein sequence ID" value="RKP25153.1"/>
    <property type="molecule type" value="Genomic_DNA"/>
</dbReference>
<feature type="compositionally biased region" description="Polar residues" evidence="1">
    <location>
        <begin position="105"/>
        <end position="114"/>
    </location>
</feature>
<feature type="compositionally biased region" description="Acidic residues" evidence="1">
    <location>
        <begin position="578"/>
        <end position="589"/>
    </location>
</feature>
<dbReference type="AlphaFoldDB" id="A0A4P9YYC3"/>
<gene>
    <name evidence="2" type="ORF">SYNPS1DRAFT_29100</name>
</gene>
<feature type="compositionally biased region" description="Pro residues" evidence="1">
    <location>
        <begin position="453"/>
        <end position="468"/>
    </location>
</feature>
<feature type="compositionally biased region" description="Basic and acidic residues" evidence="1">
    <location>
        <begin position="680"/>
        <end position="690"/>
    </location>
</feature>
<protein>
    <submittedName>
        <fullName evidence="2">Uncharacterized protein</fullName>
    </submittedName>
</protein>
<feature type="compositionally biased region" description="Basic residues" evidence="1">
    <location>
        <begin position="144"/>
        <end position="155"/>
    </location>
</feature>
<feature type="compositionally biased region" description="Low complexity" evidence="1">
    <location>
        <begin position="761"/>
        <end position="770"/>
    </location>
</feature>
<accession>A0A4P9YYC3</accession>
<organism evidence="2 3">
    <name type="scientific">Syncephalis pseudoplumigaleata</name>
    <dbReference type="NCBI Taxonomy" id="1712513"/>
    <lineage>
        <taxon>Eukaryota</taxon>
        <taxon>Fungi</taxon>
        <taxon>Fungi incertae sedis</taxon>
        <taxon>Zoopagomycota</taxon>
        <taxon>Zoopagomycotina</taxon>
        <taxon>Zoopagomycetes</taxon>
        <taxon>Zoopagales</taxon>
        <taxon>Piptocephalidaceae</taxon>
        <taxon>Syncephalis</taxon>
    </lineage>
</organism>